<proteinExistence type="inferred from homology"/>
<dbReference type="PANTHER" id="PTHR46696:SF6">
    <property type="entry name" value="P450, PUTATIVE (EUROFUNG)-RELATED"/>
    <property type="match status" value="1"/>
</dbReference>
<sequence length="422" mass="45465">MRLDPFDPGCGRDPAATWRRLLGEGPGVCLDPGLGLWIVAGYDNVRDVLGDARRFGTAATLTPVTPLTGAALALLTSVHMTPGVVTSDPPEHTRLRSVLRSVIPGTAGAVRERWLPVVRQRAEQMVDELSEHATVDLVDQFSRRLPLLVMLDVLGLPAEDATMIDHCSAATVELIWGRPTAAKQLPALYRFLELREYCRALVRVRLTTARPSPGVLGDLLTYRSGNEALLSVEQATALLFDLLTVGLTSTAAALGHALEHTLADAKRWGRVAGDPHHRTTLIEESLRYSPGTDGWLRLATTDTVISDVTIPAGSRCLVLLGSAGHDQTVYPDPHIFDPARARLSRHLAFGYGPHQCLGAALARLVLSTALGTLARRLPALRLGADHTRRFRPSVVTRAHTAMPATTADSRCLVPDGPAGAQR</sequence>
<dbReference type="Pfam" id="PF00067">
    <property type="entry name" value="p450"/>
    <property type="match status" value="1"/>
</dbReference>
<dbReference type="SUPFAM" id="SSF48264">
    <property type="entry name" value="Cytochrome P450"/>
    <property type="match status" value="1"/>
</dbReference>
<dbReference type="Proteomes" id="UP000677082">
    <property type="component" value="Unassembled WGS sequence"/>
</dbReference>
<evidence type="ECO:0000256" key="2">
    <source>
        <dbReference type="RuleBase" id="RU000461"/>
    </source>
</evidence>
<keyword evidence="2" id="KW-0408">Iron</keyword>
<dbReference type="RefSeq" id="WP_213011400.1">
    <property type="nucleotide sequence ID" value="NZ_BOQN01000097.1"/>
</dbReference>
<dbReference type="AlphaFoldDB" id="A0A919TIM7"/>
<dbReference type="InterPro" id="IPR002397">
    <property type="entry name" value="Cyt_P450_B"/>
</dbReference>
<comment type="caution">
    <text evidence="3">The sequence shown here is derived from an EMBL/GenBank/DDBJ whole genome shotgun (WGS) entry which is preliminary data.</text>
</comment>
<dbReference type="InterPro" id="IPR017972">
    <property type="entry name" value="Cyt_P450_CS"/>
</dbReference>
<evidence type="ECO:0000313" key="3">
    <source>
        <dbReference type="EMBL" id="GIM95701.1"/>
    </source>
</evidence>
<keyword evidence="4" id="KW-1185">Reference proteome</keyword>
<dbReference type="PRINTS" id="PR00359">
    <property type="entry name" value="BP450"/>
</dbReference>
<dbReference type="GO" id="GO:0005506">
    <property type="term" value="F:iron ion binding"/>
    <property type="evidence" value="ECO:0007669"/>
    <property type="project" value="InterPro"/>
</dbReference>
<dbReference type="InterPro" id="IPR036396">
    <property type="entry name" value="Cyt_P450_sf"/>
</dbReference>
<organism evidence="3 4">
    <name type="scientific">Paractinoplanes toevensis</name>
    <dbReference type="NCBI Taxonomy" id="571911"/>
    <lineage>
        <taxon>Bacteria</taxon>
        <taxon>Bacillati</taxon>
        <taxon>Actinomycetota</taxon>
        <taxon>Actinomycetes</taxon>
        <taxon>Micromonosporales</taxon>
        <taxon>Micromonosporaceae</taxon>
        <taxon>Paractinoplanes</taxon>
    </lineage>
</organism>
<reference evidence="3 4" key="1">
    <citation type="submission" date="2021-03" db="EMBL/GenBank/DDBJ databases">
        <title>Whole genome shotgun sequence of Actinoplanes toevensis NBRC 105298.</title>
        <authorList>
            <person name="Komaki H."/>
            <person name="Tamura T."/>
        </authorList>
    </citation>
    <scope>NUCLEOTIDE SEQUENCE [LARGE SCALE GENOMIC DNA]</scope>
    <source>
        <strain evidence="3 4">NBRC 105298</strain>
    </source>
</reference>
<dbReference type="GO" id="GO:0004497">
    <property type="term" value="F:monooxygenase activity"/>
    <property type="evidence" value="ECO:0007669"/>
    <property type="project" value="UniProtKB-KW"/>
</dbReference>
<accession>A0A919TIM7</accession>
<evidence type="ECO:0000256" key="1">
    <source>
        <dbReference type="ARBA" id="ARBA00010617"/>
    </source>
</evidence>
<keyword evidence="2" id="KW-0349">Heme</keyword>
<comment type="similarity">
    <text evidence="1 2">Belongs to the cytochrome P450 family.</text>
</comment>
<dbReference type="GO" id="GO:0020037">
    <property type="term" value="F:heme binding"/>
    <property type="evidence" value="ECO:0007669"/>
    <property type="project" value="InterPro"/>
</dbReference>
<keyword evidence="2" id="KW-0560">Oxidoreductase</keyword>
<dbReference type="InterPro" id="IPR001128">
    <property type="entry name" value="Cyt_P450"/>
</dbReference>
<evidence type="ECO:0000313" key="4">
    <source>
        <dbReference type="Proteomes" id="UP000677082"/>
    </source>
</evidence>
<dbReference type="GO" id="GO:0016705">
    <property type="term" value="F:oxidoreductase activity, acting on paired donors, with incorporation or reduction of molecular oxygen"/>
    <property type="evidence" value="ECO:0007669"/>
    <property type="project" value="InterPro"/>
</dbReference>
<gene>
    <name evidence="3" type="ORF">Ato02nite_074940</name>
</gene>
<dbReference type="PANTHER" id="PTHR46696">
    <property type="entry name" value="P450, PUTATIVE (EUROFUNG)-RELATED"/>
    <property type="match status" value="1"/>
</dbReference>
<name>A0A919TIM7_9ACTN</name>
<dbReference type="Gene3D" id="1.10.630.10">
    <property type="entry name" value="Cytochrome P450"/>
    <property type="match status" value="1"/>
</dbReference>
<protein>
    <submittedName>
        <fullName evidence="3">Cytochrome P450</fullName>
    </submittedName>
</protein>
<dbReference type="PROSITE" id="PS00086">
    <property type="entry name" value="CYTOCHROME_P450"/>
    <property type="match status" value="1"/>
</dbReference>
<dbReference type="EMBL" id="BOQN01000097">
    <property type="protein sequence ID" value="GIM95701.1"/>
    <property type="molecule type" value="Genomic_DNA"/>
</dbReference>
<keyword evidence="2" id="KW-0503">Monooxygenase</keyword>
<keyword evidence="2" id="KW-0479">Metal-binding</keyword>